<gene>
    <name evidence="2" type="ORF">PV09_07270</name>
</gene>
<dbReference type="AlphaFoldDB" id="A0A0D1XGA0"/>
<keyword evidence="3" id="KW-1185">Reference proteome</keyword>
<proteinExistence type="predicted"/>
<dbReference type="GeneID" id="27315243"/>
<dbReference type="Proteomes" id="UP000053259">
    <property type="component" value="Unassembled WGS sequence"/>
</dbReference>
<dbReference type="OrthoDB" id="3939238at2759"/>
<protein>
    <submittedName>
        <fullName evidence="2">Uncharacterized protein</fullName>
    </submittedName>
</protein>
<feature type="region of interest" description="Disordered" evidence="1">
    <location>
        <begin position="289"/>
        <end position="367"/>
    </location>
</feature>
<name>A0A0D1XGA0_9PEZI</name>
<reference evidence="2 3" key="1">
    <citation type="submission" date="2015-01" db="EMBL/GenBank/DDBJ databases">
        <title>The Genome Sequence of Ochroconis gallopava CBS43764.</title>
        <authorList>
            <consortium name="The Broad Institute Genomics Platform"/>
            <person name="Cuomo C."/>
            <person name="de Hoog S."/>
            <person name="Gorbushina A."/>
            <person name="Stielow B."/>
            <person name="Teixiera M."/>
            <person name="Abouelleil A."/>
            <person name="Chapman S.B."/>
            <person name="Priest M."/>
            <person name="Young S.K."/>
            <person name="Wortman J."/>
            <person name="Nusbaum C."/>
            <person name="Birren B."/>
        </authorList>
    </citation>
    <scope>NUCLEOTIDE SEQUENCE [LARGE SCALE GENOMIC DNA]</scope>
    <source>
        <strain evidence="2 3">CBS 43764</strain>
    </source>
</reference>
<accession>A0A0D1XGA0</accession>
<sequence>MQTCETRTHQHSAAIILTALPRVSNNHDQLPAVQIEPPASPTRMSPRRLSWRRRRDTSTSSQASAPEPYHQVIQPQFQPLHRSMSDLSPVSPLADRETFISDLGRGFTISGFSRRHASQDSTLVNTRQEYVAYRPYYQRPEPTLLSGPPLITSFVEDTSTSVAPHTTQSTTPWPMRVDSMAQSYGLQPTYMGFNPVEGNGYQERGYDPSSQSQLSAQHTFMTSPTSYSGSSEVVVERRAHNRARLSRPAGTLHLTYPPTSSPPMRRDSEAIDEFTSPTDFALFAEATSSLDISPAPSPNPAMGGGWSRTPEPSPAPAPVSYAPAAPYSRPQPTAVSSTRLAAPLPPLPTQTRSRSSPASVPAVRRQASQQEMIAEALAGLGIEDRVGSDDDELPNYEQSQAEVMAAKRREAAARARELDEAWMRSRRRGG</sequence>
<dbReference type="EMBL" id="KN847556">
    <property type="protein sequence ID" value="KIW01226.1"/>
    <property type="molecule type" value="Genomic_DNA"/>
</dbReference>
<evidence type="ECO:0000256" key="1">
    <source>
        <dbReference type="SAM" id="MobiDB-lite"/>
    </source>
</evidence>
<evidence type="ECO:0000313" key="3">
    <source>
        <dbReference type="Proteomes" id="UP000053259"/>
    </source>
</evidence>
<dbReference type="VEuPathDB" id="FungiDB:PV09_07270"/>
<feature type="region of interest" description="Disordered" evidence="1">
    <location>
        <begin position="31"/>
        <end position="70"/>
    </location>
</feature>
<evidence type="ECO:0000313" key="2">
    <source>
        <dbReference type="EMBL" id="KIW01226.1"/>
    </source>
</evidence>
<feature type="compositionally biased region" description="Polar residues" evidence="1">
    <location>
        <begin position="349"/>
        <end position="358"/>
    </location>
</feature>
<dbReference type="InParanoid" id="A0A0D1XGA0"/>
<dbReference type="RefSeq" id="XP_016211095.1">
    <property type="nucleotide sequence ID" value="XM_016361019.1"/>
</dbReference>
<dbReference type="HOGENOM" id="CLU_714117_0_0_1"/>
<organism evidence="2 3">
    <name type="scientific">Verruconis gallopava</name>
    <dbReference type="NCBI Taxonomy" id="253628"/>
    <lineage>
        <taxon>Eukaryota</taxon>
        <taxon>Fungi</taxon>
        <taxon>Dikarya</taxon>
        <taxon>Ascomycota</taxon>
        <taxon>Pezizomycotina</taxon>
        <taxon>Dothideomycetes</taxon>
        <taxon>Pleosporomycetidae</taxon>
        <taxon>Venturiales</taxon>
        <taxon>Sympoventuriaceae</taxon>
        <taxon>Verruconis</taxon>
    </lineage>
</organism>
<feature type="compositionally biased region" description="Low complexity" evidence="1">
    <location>
        <begin position="318"/>
        <end position="332"/>
    </location>
</feature>
<feature type="compositionally biased region" description="Basic residues" evidence="1">
    <location>
        <begin position="45"/>
        <end position="55"/>
    </location>
</feature>